<dbReference type="InterPro" id="IPR010376">
    <property type="entry name" value="GBBH-like_N"/>
</dbReference>
<dbReference type="Gene3D" id="3.30.2020.30">
    <property type="match status" value="1"/>
</dbReference>
<protein>
    <recommendedName>
        <fullName evidence="6">Trimethyllysine dioxygenase, mitochondrial</fullName>
        <ecNumber evidence="5">1.14.11.8</ecNumber>
    </recommendedName>
    <alternativeName>
        <fullName evidence="13">Epsilon-trimethyllysine 2-oxoglutarate dioxygenase</fullName>
    </alternativeName>
    <alternativeName>
        <fullName evidence="12">TML hydroxylase</fullName>
    </alternativeName>
    <alternativeName>
        <fullName evidence="14">TML-alpha-ketoglutarate dioxygenase</fullName>
    </alternativeName>
</protein>
<comment type="catalytic activity">
    <reaction evidence="16">
        <text>N(6),N(6),N(6)-trimethyl-L-lysine + 2-oxoglutarate + O2 = (3S)-3-hydroxy-N(6),N(6),N(6)-trimethyl-L-lysine + succinate + CO2</text>
        <dbReference type="Rhea" id="RHEA:14181"/>
        <dbReference type="ChEBI" id="CHEBI:15379"/>
        <dbReference type="ChEBI" id="CHEBI:16526"/>
        <dbReference type="ChEBI" id="CHEBI:16810"/>
        <dbReference type="ChEBI" id="CHEBI:30031"/>
        <dbReference type="ChEBI" id="CHEBI:58100"/>
        <dbReference type="ChEBI" id="CHEBI:141499"/>
        <dbReference type="EC" id="1.14.11.8"/>
    </reaction>
</comment>
<keyword evidence="10" id="KW-0560">Oxidoreductase</keyword>
<evidence type="ECO:0000256" key="13">
    <source>
        <dbReference type="ARBA" id="ARBA00031778"/>
    </source>
</evidence>
<comment type="cofactor">
    <cofactor evidence="1">
        <name>Fe(2+)</name>
        <dbReference type="ChEBI" id="CHEBI:29033"/>
    </cofactor>
</comment>
<dbReference type="EMBL" id="LNIX01000015">
    <property type="protein sequence ID" value="OXA46435.1"/>
    <property type="molecule type" value="Genomic_DNA"/>
</dbReference>
<evidence type="ECO:0000313" key="19">
    <source>
        <dbReference type="EMBL" id="OXA46435.1"/>
    </source>
</evidence>
<dbReference type="NCBIfam" id="TIGR02410">
    <property type="entry name" value="carnitine_TMLD"/>
    <property type="match status" value="1"/>
</dbReference>
<evidence type="ECO:0000259" key="17">
    <source>
        <dbReference type="Pfam" id="PF02668"/>
    </source>
</evidence>
<dbReference type="FunFam" id="3.30.2020.30:FF:000002">
    <property type="entry name" value="Putative gamma-butyrobetaine dioxygenase"/>
    <property type="match status" value="1"/>
</dbReference>
<evidence type="ECO:0000256" key="5">
    <source>
        <dbReference type="ARBA" id="ARBA00012267"/>
    </source>
</evidence>
<evidence type="ECO:0000256" key="3">
    <source>
        <dbReference type="ARBA" id="ARBA00005022"/>
    </source>
</evidence>
<evidence type="ECO:0000256" key="15">
    <source>
        <dbReference type="ARBA" id="ARBA00046008"/>
    </source>
</evidence>
<dbReference type="CDD" id="cd00250">
    <property type="entry name" value="CAS_like"/>
    <property type="match status" value="1"/>
</dbReference>
<evidence type="ECO:0000256" key="6">
    <source>
        <dbReference type="ARBA" id="ARBA00016835"/>
    </source>
</evidence>
<keyword evidence="20" id="KW-1185">Reference proteome</keyword>
<accession>A0A226DLL3</accession>
<comment type="function">
    <text evidence="15">Converts trimethyllysine (TML) into hydroxytrimethyllysine (HTML).</text>
</comment>
<evidence type="ECO:0000256" key="4">
    <source>
        <dbReference type="ARBA" id="ARBA00008654"/>
    </source>
</evidence>
<dbReference type="Pfam" id="PF06155">
    <property type="entry name" value="GBBH-like_N"/>
    <property type="match status" value="1"/>
</dbReference>
<keyword evidence="7" id="KW-0479">Metal-binding</keyword>
<keyword evidence="9 19" id="KW-0223">Dioxygenase</keyword>
<dbReference type="InterPro" id="IPR042098">
    <property type="entry name" value="TauD-like_sf"/>
</dbReference>
<organism evidence="19 20">
    <name type="scientific">Folsomia candida</name>
    <name type="common">Springtail</name>
    <dbReference type="NCBI Taxonomy" id="158441"/>
    <lineage>
        <taxon>Eukaryota</taxon>
        <taxon>Metazoa</taxon>
        <taxon>Ecdysozoa</taxon>
        <taxon>Arthropoda</taxon>
        <taxon>Hexapoda</taxon>
        <taxon>Collembola</taxon>
        <taxon>Entomobryomorpha</taxon>
        <taxon>Isotomoidea</taxon>
        <taxon>Isotomidae</taxon>
        <taxon>Proisotominae</taxon>
        <taxon>Folsomia</taxon>
    </lineage>
</organism>
<evidence type="ECO:0000256" key="7">
    <source>
        <dbReference type="ARBA" id="ARBA00022723"/>
    </source>
</evidence>
<dbReference type="UniPathway" id="UPA00118"/>
<dbReference type="InterPro" id="IPR050411">
    <property type="entry name" value="AlphaKG_dependent_hydroxylases"/>
</dbReference>
<dbReference type="OrthoDB" id="408743at2759"/>
<sequence length="397" mass="45774">MSLFTRKYLWRYSKLSSISKAFSTADTVKIPFLTGLSLEFHTIWLRHHCPCENCFNPKTFQKMVIPSKLPDLSVIKDVETNSSLNSVQITWMDDHKSTFDMNWLQKVNTKWLKIPENYFLKEDDDQYKYNFTNIHPFPSDPLQNAVNYDDFMSSDHSLAELLGNIVKHGFGIVQNAPPDFNSTKEVVLRISHPQNTIYGDFSQWTSNLAHADTAYTSEYVHLHTDTSYFSEPMGLQMFHCLKHEGTGGMNSLVDGFAIVKKFHENFPGEHSLLKKVFIPSQFLDVGKHHFYTADVTFKYSLLTRSIERFRYNPHDMATLDTIPFNLIAPFYTSLVRLSDEVESSPVWVKLSPGVVIFLDNWRVLHGRSEFTGFRHLCGAYIGRSDWLSKARVLGVVK</sequence>
<evidence type="ECO:0000256" key="11">
    <source>
        <dbReference type="ARBA" id="ARBA00023004"/>
    </source>
</evidence>
<comment type="cofactor">
    <cofactor evidence="2">
        <name>L-ascorbate</name>
        <dbReference type="ChEBI" id="CHEBI:38290"/>
    </cofactor>
</comment>
<dbReference type="GO" id="GO:0050353">
    <property type="term" value="F:trimethyllysine dioxygenase activity"/>
    <property type="evidence" value="ECO:0007669"/>
    <property type="project" value="UniProtKB-EC"/>
</dbReference>
<keyword evidence="11" id="KW-0408">Iron</keyword>
<evidence type="ECO:0000259" key="18">
    <source>
        <dbReference type="Pfam" id="PF06155"/>
    </source>
</evidence>
<dbReference type="SUPFAM" id="SSF51197">
    <property type="entry name" value="Clavaminate synthase-like"/>
    <property type="match status" value="1"/>
</dbReference>
<evidence type="ECO:0000256" key="16">
    <source>
        <dbReference type="ARBA" id="ARBA00049334"/>
    </source>
</evidence>
<dbReference type="STRING" id="158441.A0A226DLL3"/>
<dbReference type="GO" id="GO:0005506">
    <property type="term" value="F:iron ion binding"/>
    <property type="evidence" value="ECO:0007669"/>
    <property type="project" value="InterPro"/>
</dbReference>
<dbReference type="GO" id="GO:0005739">
    <property type="term" value="C:mitochondrion"/>
    <property type="evidence" value="ECO:0007669"/>
    <property type="project" value="TreeGrafter"/>
</dbReference>
<name>A0A226DLL3_FOLCA</name>
<dbReference type="GO" id="GO:0045329">
    <property type="term" value="P:carnitine biosynthetic process"/>
    <property type="evidence" value="ECO:0007669"/>
    <property type="project" value="UniProtKB-UniPathway"/>
</dbReference>
<evidence type="ECO:0000256" key="14">
    <source>
        <dbReference type="ARBA" id="ARBA00032283"/>
    </source>
</evidence>
<dbReference type="InterPro" id="IPR003819">
    <property type="entry name" value="TauD/TfdA-like"/>
</dbReference>
<proteinExistence type="inferred from homology"/>
<reference evidence="19 20" key="1">
    <citation type="submission" date="2015-12" db="EMBL/GenBank/DDBJ databases">
        <title>The genome of Folsomia candida.</title>
        <authorList>
            <person name="Faddeeva A."/>
            <person name="Derks M.F."/>
            <person name="Anvar Y."/>
            <person name="Smit S."/>
            <person name="Van Straalen N."/>
            <person name="Roelofs D."/>
        </authorList>
    </citation>
    <scope>NUCLEOTIDE SEQUENCE [LARGE SCALE GENOMIC DNA]</scope>
    <source>
        <strain evidence="19 20">VU population</strain>
        <tissue evidence="19">Whole body</tissue>
    </source>
</reference>
<evidence type="ECO:0000256" key="2">
    <source>
        <dbReference type="ARBA" id="ARBA00001961"/>
    </source>
</evidence>
<dbReference type="PANTHER" id="PTHR10696">
    <property type="entry name" value="GAMMA-BUTYROBETAINE HYDROXYLASE-RELATED"/>
    <property type="match status" value="1"/>
</dbReference>
<dbReference type="Gene3D" id="3.60.130.10">
    <property type="entry name" value="Clavaminate synthase-like"/>
    <property type="match status" value="1"/>
</dbReference>
<evidence type="ECO:0000313" key="20">
    <source>
        <dbReference type="Proteomes" id="UP000198287"/>
    </source>
</evidence>
<feature type="domain" description="TauD/TfdA-like" evidence="17">
    <location>
        <begin position="141"/>
        <end position="380"/>
    </location>
</feature>
<evidence type="ECO:0000256" key="10">
    <source>
        <dbReference type="ARBA" id="ARBA00023002"/>
    </source>
</evidence>
<dbReference type="InterPro" id="IPR038492">
    <property type="entry name" value="GBBH-like_N_sf"/>
</dbReference>
<evidence type="ECO:0000256" key="9">
    <source>
        <dbReference type="ARBA" id="ARBA00022964"/>
    </source>
</evidence>
<gene>
    <name evidence="19" type="ORF">Fcan01_18650</name>
</gene>
<dbReference type="OMA" id="EKVCIQP"/>
<evidence type="ECO:0000256" key="1">
    <source>
        <dbReference type="ARBA" id="ARBA00001954"/>
    </source>
</evidence>
<feature type="domain" description="Gamma-butyrobetaine hydroxylase-like N-terminal" evidence="18">
    <location>
        <begin position="25"/>
        <end position="104"/>
    </location>
</feature>
<dbReference type="EC" id="1.14.11.8" evidence="5"/>
<evidence type="ECO:0000256" key="8">
    <source>
        <dbReference type="ARBA" id="ARBA00022873"/>
    </source>
</evidence>
<dbReference type="Proteomes" id="UP000198287">
    <property type="component" value="Unassembled WGS sequence"/>
</dbReference>
<dbReference type="Pfam" id="PF02668">
    <property type="entry name" value="TauD"/>
    <property type="match status" value="1"/>
</dbReference>
<comment type="pathway">
    <text evidence="3">Amine and polyamine biosynthesis; carnitine biosynthesis.</text>
</comment>
<dbReference type="AlphaFoldDB" id="A0A226DLL3"/>
<comment type="similarity">
    <text evidence="4">Belongs to the gamma-BBH/TMLD family.</text>
</comment>
<dbReference type="PANTHER" id="PTHR10696:SF51">
    <property type="entry name" value="TRIMETHYLLYSINE DIOXYGENASE, MITOCHONDRIAL"/>
    <property type="match status" value="1"/>
</dbReference>
<dbReference type="InterPro" id="IPR012776">
    <property type="entry name" value="Trimethyllysine_dOase"/>
</dbReference>
<keyword evidence="8" id="KW-0124">Carnitine biosynthesis</keyword>
<dbReference type="FunFam" id="3.60.130.10:FF:000001">
    <property type="entry name" value="Trimethyllysine dioxygenase, mitochondrial"/>
    <property type="match status" value="1"/>
</dbReference>
<evidence type="ECO:0000256" key="12">
    <source>
        <dbReference type="ARBA" id="ARBA00030363"/>
    </source>
</evidence>
<comment type="caution">
    <text evidence="19">The sequence shown here is derived from an EMBL/GenBank/DDBJ whole genome shotgun (WGS) entry which is preliminary data.</text>
</comment>